<dbReference type="Proteomes" id="UP000198575">
    <property type="component" value="Unassembled WGS sequence"/>
</dbReference>
<dbReference type="STRING" id="578942.SAMN05216289_12024"/>
<evidence type="ECO:0000256" key="1">
    <source>
        <dbReference type="SAM" id="SignalP"/>
    </source>
</evidence>
<evidence type="ECO:0000313" key="5">
    <source>
        <dbReference type="Proteomes" id="UP000198575"/>
    </source>
</evidence>
<feature type="signal peptide" evidence="1">
    <location>
        <begin position="1"/>
        <end position="29"/>
    </location>
</feature>
<protein>
    <recommendedName>
        <fullName evidence="6">Bacterial Ig-like domain-containing protein</fullName>
    </recommendedName>
</protein>
<dbReference type="AlphaFoldDB" id="A0A1I4YVH7"/>
<proteinExistence type="predicted"/>
<keyword evidence="5" id="KW-1185">Reference proteome</keyword>
<dbReference type="RefSeq" id="WP_092408766.1">
    <property type="nucleotide sequence ID" value="NZ_FOVF01000020.1"/>
</dbReference>
<feature type="domain" description="Bacterial Ig" evidence="2">
    <location>
        <begin position="860"/>
        <end position="944"/>
    </location>
</feature>
<gene>
    <name evidence="4" type="ORF">SAMN05216289_12024</name>
</gene>
<organism evidence="4 5">
    <name type="scientific">Dokdonella immobilis</name>
    <dbReference type="NCBI Taxonomy" id="578942"/>
    <lineage>
        <taxon>Bacteria</taxon>
        <taxon>Pseudomonadati</taxon>
        <taxon>Pseudomonadota</taxon>
        <taxon>Gammaproteobacteria</taxon>
        <taxon>Lysobacterales</taxon>
        <taxon>Rhodanobacteraceae</taxon>
        <taxon>Dokdonella</taxon>
    </lineage>
</organism>
<dbReference type="InterPro" id="IPR044016">
    <property type="entry name" value="Big_13"/>
</dbReference>
<dbReference type="EMBL" id="FOVF01000020">
    <property type="protein sequence ID" value="SFN41669.1"/>
    <property type="molecule type" value="Genomic_DNA"/>
</dbReference>
<dbReference type="Pfam" id="PF17936">
    <property type="entry name" value="Big_6"/>
    <property type="match status" value="1"/>
</dbReference>
<dbReference type="OrthoDB" id="5956784at2"/>
<sequence length="955" mass="94537">MPTRNLREFAYRRLLLLLLAALCAGQVQAQVNDDWSNATVIATLPFSDAQTTSAATTEPTDPESICFIGAAGSQGRGSVWYRYTTGSSDEFLSISTAGSSYDTVINVYRGSPGSFQPVLGGCNDDGISGVFQARLSGLRLRADTSYSIEIVSHGSSTFGGSLQLAVASAPQYLVTRSDDPNPALAACAPGDCTLRAAIKSANTTPGAVIVPAGTYAISLGSSGEDANNGGDFDIRAGMGIYGAGPGQTIVNAGNLDRAFAVDPSGGSATGRVTAIIADLAIINGGGPSFFGDGGAIRAYDSGGGNLSNDFVALQRVKIGNSRSQLNGGAMALSARGMIHDCEFSANYANSTGGALTLGPSFGGGDTTIDIVGSTIANNQAPSSFSGGGGIKSTARLRLTNSTVFSNTSGYHGGGIYLTGTGNADLRSSTIVANVARSGGSGTSNGGGLRVDGGAMNLANTLVANNTTGSGAGVADDCTAGGGTLSANYSLIRNGTACIFTGTGNLSGSDPLLDIGLADNGGPTRTLALLAGSPAIDAGNPAGCLDRFGQALAFDQRGQGFPRSSGAACDIGAYERSATVVAAPDMPVLASASDSGSSDSDGITNIAQPHLLGTCTDGDTMTLSVDATPITPTAVCAASAFDIVPATPLADGMRAITVTATRNGTTSAASPALDIVIDTGAPAVAINTGPSGIVVDAGATFTFGIGDGLGAECRLDASSFAACSSPASYSGLAPGPHSFDVRAFDLAGNIGTDTRSWTVAAPSAPATPVLDAASDSGRFADDGVTNAASLVFTGSCVDGDLVQLYDGTNALAGASATCSAGYTINVAGLAEGAHAIAASVTRGGLESTLGGALSVLIDRTAPAAPTILGPTGPSASRVDVSGQSEANADISVREGPTTLCTALSDGNGDWACQVQFQSGGSHSLTATATDLAGNEGPASNAVVIDVDLIFASGFDD</sequence>
<keyword evidence="1" id="KW-0732">Signal</keyword>
<dbReference type="InterPro" id="IPR011050">
    <property type="entry name" value="Pectin_lyase_fold/virulence"/>
</dbReference>
<feature type="chain" id="PRO_5011705132" description="Bacterial Ig-like domain-containing protein" evidence="1">
    <location>
        <begin position="30"/>
        <end position="955"/>
    </location>
</feature>
<feature type="domain" description="Bacterial Ig-like" evidence="3">
    <location>
        <begin position="587"/>
        <end position="678"/>
    </location>
</feature>
<dbReference type="Gene3D" id="2.60.40.10">
    <property type="entry name" value="Immunoglobulins"/>
    <property type="match status" value="3"/>
</dbReference>
<dbReference type="InterPro" id="IPR059226">
    <property type="entry name" value="Choice_anch_Q_dom"/>
</dbReference>
<evidence type="ECO:0008006" key="6">
    <source>
        <dbReference type="Google" id="ProtNLM"/>
    </source>
</evidence>
<dbReference type="InterPro" id="IPR013783">
    <property type="entry name" value="Ig-like_fold"/>
</dbReference>
<accession>A0A1I4YVH7</accession>
<evidence type="ECO:0000313" key="4">
    <source>
        <dbReference type="EMBL" id="SFN41669.1"/>
    </source>
</evidence>
<reference evidence="4 5" key="1">
    <citation type="submission" date="2016-10" db="EMBL/GenBank/DDBJ databases">
        <authorList>
            <person name="de Groot N.N."/>
        </authorList>
    </citation>
    <scope>NUCLEOTIDE SEQUENCE [LARGE SCALE GENOMIC DNA]</scope>
    <source>
        <strain evidence="4 5">CGMCC 1.7659</strain>
    </source>
</reference>
<name>A0A1I4YVH7_9GAMM</name>
<dbReference type="SUPFAM" id="SSF51126">
    <property type="entry name" value="Pectin lyase-like"/>
    <property type="match status" value="1"/>
</dbReference>
<dbReference type="Pfam" id="PF19077">
    <property type="entry name" value="Big_13"/>
    <property type="match status" value="2"/>
</dbReference>
<dbReference type="NCBIfam" id="NF041518">
    <property type="entry name" value="choice_anch_Q"/>
    <property type="match status" value="1"/>
</dbReference>
<dbReference type="InterPro" id="IPR041498">
    <property type="entry name" value="Big_6"/>
</dbReference>
<evidence type="ECO:0000259" key="2">
    <source>
        <dbReference type="Pfam" id="PF17936"/>
    </source>
</evidence>
<feature type="domain" description="Bacterial Ig-like" evidence="3">
    <location>
        <begin position="766"/>
        <end position="841"/>
    </location>
</feature>
<evidence type="ECO:0000259" key="3">
    <source>
        <dbReference type="Pfam" id="PF19077"/>
    </source>
</evidence>